<gene>
    <name evidence="2" type="ORF">N780_03570</name>
</gene>
<dbReference type="Proteomes" id="UP000030153">
    <property type="component" value="Unassembled WGS sequence"/>
</dbReference>
<dbReference type="AlphaFoldDB" id="A0A0A2VAU6"/>
<protein>
    <submittedName>
        <fullName evidence="2">Uncharacterized protein</fullName>
    </submittedName>
</protein>
<proteinExistence type="predicted"/>
<feature type="region of interest" description="Disordered" evidence="1">
    <location>
        <begin position="1"/>
        <end position="37"/>
    </location>
</feature>
<sequence>MPFLHADQPLMSRGPGALQLDDSKSENAPLRPGRHKRRIGMKCPSFMQINRLCPEGLGHCSWMTAKAKMPRLGPAGISGGSE</sequence>
<evidence type="ECO:0000256" key="1">
    <source>
        <dbReference type="SAM" id="MobiDB-lite"/>
    </source>
</evidence>
<evidence type="ECO:0000313" key="2">
    <source>
        <dbReference type="EMBL" id="KGP90805.1"/>
    </source>
</evidence>
<comment type="caution">
    <text evidence="2">The sequence shown here is derived from an EMBL/GenBank/DDBJ whole genome shotgun (WGS) entry which is preliminary data.</text>
</comment>
<dbReference type="EMBL" id="AVBG01000010">
    <property type="protein sequence ID" value="KGP90805.1"/>
    <property type="molecule type" value="Genomic_DNA"/>
</dbReference>
<evidence type="ECO:0000313" key="3">
    <source>
        <dbReference type="Proteomes" id="UP000030153"/>
    </source>
</evidence>
<keyword evidence="3" id="KW-1185">Reference proteome</keyword>
<organism evidence="2 3">
    <name type="scientific">Pontibacillus chungwhensis BH030062</name>
    <dbReference type="NCBI Taxonomy" id="1385513"/>
    <lineage>
        <taxon>Bacteria</taxon>
        <taxon>Bacillati</taxon>
        <taxon>Bacillota</taxon>
        <taxon>Bacilli</taxon>
        <taxon>Bacillales</taxon>
        <taxon>Bacillaceae</taxon>
        <taxon>Pontibacillus</taxon>
    </lineage>
</organism>
<reference evidence="2 3" key="1">
    <citation type="submission" date="2013-08" db="EMBL/GenBank/DDBJ databases">
        <title>Genome of Pontibacillus chungwhensis.</title>
        <authorList>
            <person name="Wang Q."/>
            <person name="Wang G."/>
        </authorList>
    </citation>
    <scope>NUCLEOTIDE SEQUENCE [LARGE SCALE GENOMIC DNA]</scope>
    <source>
        <strain evidence="2 3">BH030062</strain>
    </source>
</reference>
<name>A0A0A2VAU6_9BACI</name>
<accession>A0A0A2VAU6</accession>